<gene>
    <name evidence="1" type="ORF">H0A75_05490</name>
</gene>
<dbReference type="Proteomes" id="UP000537890">
    <property type="component" value="Unassembled WGS sequence"/>
</dbReference>
<proteinExistence type="predicted"/>
<organism evidence="1 2">
    <name type="scientific">Candidatus Methanofishera endochildressiae</name>
    <dbReference type="NCBI Taxonomy" id="2738884"/>
    <lineage>
        <taxon>Bacteria</taxon>
        <taxon>Pseudomonadati</taxon>
        <taxon>Pseudomonadota</taxon>
        <taxon>Gammaproteobacteria</taxon>
        <taxon>Candidatus Methanofishera</taxon>
    </lineage>
</organism>
<evidence type="ECO:0000313" key="2">
    <source>
        <dbReference type="Proteomes" id="UP000537890"/>
    </source>
</evidence>
<comment type="caution">
    <text evidence="1">The sequence shown here is derived from an EMBL/GenBank/DDBJ whole genome shotgun (WGS) entry which is preliminary data.</text>
</comment>
<protein>
    <submittedName>
        <fullName evidence="1">Uncharacterized protein</fullName>
    </submittedName>
</protein>
<name>A0A7Z0MNU7_9GAMM</name>
<accession>A0A7Z0MNU7</accession>
<dbReference type="EMBL" id="JACCHS010000086">
    <property type="protein sequence ID" value="NYT47118.1"/>
    <property type="molecule type" value="Genomic_DNA"/>
</dbReference>
<reference evidence="1 2" key="1">
    <citation type="submission" date="2020-05" db="EMBL/GenBank/DDBJ databases">
        <title>Horizontal transmission and recombination maintain forever young bacterial symbiont genomes.</title>
        <authorList>
            <person name="Russell S.L."/>
            <person name="Pepper-Tunick E."/>
            <person name="Svedberg J."/>
            <person name="Byrne A."/>
            <person name="Ruelas Castillo J."/>
            <person name="Vollmers C."/>
            <person name="Beinart R.A."/>
            <person name="Corbett-Detig R."/>
        </authorList>
    </citation>
    <scope>NUCLEOTIDE SEQUENCE [LARGE SCALE GENOMIC DNA]</scope>
    <source>
        <strain evidence="1">4727-3</strain>
    </source>
</reference>
<dbReference type="AlphaFoldDB" id="A0A7Z0MNU7"/>
<sequence>MNSLRGLHSDEHFSPELNRIIRFDNIDQQLDNPPNAAVIYDQFPSKQGMAGNTYALARMINFIPRSAHPVISVSQKIYLVPWCA</sequence>
<evidence type="ECO:0000313" key="1">
    <source>
        <dbReference type="EMBL" id="NYT47118.1"/>
    </source>
</evidence>